<dbReference type="SUPFAM" id="SSF52172">
    <property type="entry name" value="CheY-like"/>
    <property type="match status" value="1"/>
</dbReference>
<evidence type="ECO:0000313" key="4">
    <source>
        <dbReference type="EMBL" id="KPL88115.1"/>
    </source>
</evidence>
<accession>A0A0P6XWN2</accession>
<dbReference type="RefSeq" id="WP_054534376.1">
    <property type="nucleotide sequence ID" value="NZ_LGKP01000017.1"/>
</dbReference>
<feature type="modified residue" description="4-aspartylphosphate" evidence="2">
    <location>
        <position position="79"/>
    </location>
</feature>
<gene>
    <name evidence="4" type="ORF">SE18_10345</name>
</gene>
<evidence type="ECO:0000259" key="3">
    <source>
        <dbReference type="PROSITE" id="PS50110"/>
    </source>
</evidence>
<dbReference type="Gene3D" id="3.40.50.2300">
    <property type="match status" value="1"/>
</dbReference>
<protein>
    <recommendedName>
        <fullName evidence="3">Response regulatory domain-containing protein</fullName>
    </recommendedName>
</protein>
<dbReference type="PANTHER" id="PTHR44591:SF23">
    <property type="entry name" value="CHEY SUBFAMILY"/>
    <property type="match status" value="1"/>
</dbReference>
<feature type="domain" description="Response regulatory" evidence="3">
    <location>
        <begin position="19"/>
        <end position="146"/>
    </location>
</feature>
<dbReference type="InterPro" id="IPR050595">
    <property type="entry name" value="Bact_response_regulator"/>
</dbReference>
<dbReference type="OrthoDB" id="5421695at2"/>
<dbReference type="EMBL" id="LGKP01000017">
    <property type="protein sequence ID" value="KPL88115.1"/>
    <property type="molecule type" value="Genomic_DNA"/>
</dbReference>
<keyword evidence="5" id="KW-1185">Reference proteome</keyword>
<dbReference type="SMART" id="SM00448">
    <property type="entry name" value="REC"/>
    <property type="match status" value="1"/>
</dbReference>
<sequence length="155" mass="17333">MYPVVRPSTSPIVVASRAKVMVIEDNVDSMNLTLRILREQIGVAYCNARPSGDAFFSWLNSPQVRQNPILSFLDLILLDIRIPRENGHIVFQKLRALPELKRTKVVAMTANGSRDEAERARVSGFDGFIAKPISLKTFPDQIARVLSGELVWDIG</sequence>
<evidence type="ECO:0000256" key="2">
    <source>
        <dbReference type="PROSITE-ProRule" id="PRU00169"/>
    </source>
</evidence>
<dbReference type="PANTHER" id="PTHR44591">
    <property type="entry name" value="STRESS RESPONSE REGULATOR PROTEIN 1"/>
    <property type="match status" value="1"/>
</dbReference>
<organism evidence="4 5">
    <name type="scientific">Herpetosiphon geysericola</name>
    <dbReference type="NCBI Taxonomy" id="70996"/>
    <lineage>
        <taxon>Bacteria</taxon>
        <taxon>Bacillati</taxon>
        <taxon>Chloroflexota</taxon>
        <taxon>Chloroflexia</taxon>
        <taxon>Herpetosiphonales</taxon>
        <taxon>Herpetosiphonaceae</taxon>
        <taxon>Herpetosiphon</taxon>
    </lineage>
</organism>
<name>A0A0P6XWN2_9CHLR</name>
<dbReference type="InterPro" id="IPR011006">
    <property type="entry name" value="CheY-like_superfamily"/>
</dbReference>
<proteinExistence type="predicted"/>
<keyword evidence="1 2" id="KW-0597">Phosphoprotein</keyword>
<dbReference type="PROSITE" id="PS50110">
    <property type="entry name" value="RESPONSE_REGULATORY"/>
    <property type="match status" value="1"/>
</dbReference>
<dbReference type="GO" id="GO:0000160">
    <property type="term" value="P:phosphorelay signal transduction system"/>
    <property type="evidence" value="ECO:0007669"/>
    <property type="project" value="InterPro"/>
</dbReference>
<dbReference type="InterPro" id="IPR001789">
    <property type="entry name" value="Sig_transdc_resp-reg_receiver"/>
</dbReference>
<comment type="caution">
    <text evidence="4">The sequence shown here is derived from an EMBL/GenBank/DDBJ whole genome shotgun (WGS) entry which is preliminary data.</text>
</comment>
<evidence type="ECO:0000256" key="1">
    <source>
        <dbReference type="ARBA" id="ARBA00022553"/>
    </source>
</evidence>
<reference evidence="4 5" key="1">
    <citation type="submission" date="2015-07" db="EMBL/GenBank/DDBJ databases">
        <title>Whole genome sequence of Herpetosiphon geysericola DSM 7119.</title>
        <authorList>
            <person name="Hemp J."/>
            <person name="Ward L.M."/>
            <person name="Pace L.A."/>
            <person name="Fischer W.W."/>
        </authorList>
    </citation>
    <scope>NUCLEOTIDE SEQUENCE [LARGE SCALE GENOMIC DNA]</scope>
    <source>
        <strain evidence="4 5">DSM 7119</strain>
    </source>
</reference>
<dbReference type="STRING" id="70996.SE18_10345"/>
<evidence type="ECO:0000313" key="5">
    <source>
        <dbReference type="Proteomes" id="UP000050277"/>
    </source>
</evidence>
<dbReference type="Proteomes" id="UP000050277">
    <property type="component" value="Unassembled WGS sequence"/>
</dbReference>
<dbReference type="Pfam" id="PF00072">
    <property type="entry name" value="Response_reg"/>
    <property type="match status" value="1"/>
</dbReference>
<dbReference type="AlphaFoldDB" id="A0A0P6XWN2"/>